<dbReference type="EMBL" id="KN831803">
    <property type="protein sequence ID" value="KIM36622.1"/>
    <property type="molecule type" value="Genomic_DNA"/>
</dbReference>
<protein>
    <submittedName>
        <fullName evidence="2">Uncharacterized protein</fullName>
    </submittedName>
</protein>
<name>A0A0C2Y6H4_HEBCY</name>
<feature type="compositionally biased region" description="Polar residues" evidence="1">
    <location>
        <begin position="30"/>
        <end position="43"/>
    </location>
</feature>
<reference evidence="3" key="2">
    <citation type="submission" date="2015-01" db="EMBL/GenBank/DDBJ databases">
        <title>Evolutionary Origins and Diversification of the Mycorrhizal Mutualists.</title>
        <authorList>
            <consortium name="DOE Joint Genome Institute"/>
            <consortium name="Mycorrhizal Genomics Consortium"/>
            <person name="Kohler A."/>
            <person name="Kuo A."/>
            <person name="Nagy L.G."/>
            <person name="Floudas D."/>
            <person name="Copeland A."/>
            <person name="Barry K.W."/>
            <person name="Cichocki N."/>
            <person name="Veneault-Fourrey C."/>
            <person name="LaButti K."/>
            <person name="Lindquist E.A."/>
            <person name="Lipzen A."/>
            <person name="Lundell T."/>
            <person name="Morin E."/>
            <person name="Murat C."/>
            <person name="Riley R."/>
            <person name="Ohm R."/>
            <person name="Sun H."/>
            <person name="Tunlid A."/>
            <person name="Henrissat B."/>
            <person name="Grigoriev I.V."/>
            <person name="Hibbett D.S."/>
            <person name="Martin F."/>
        </authorList>
    </citation>
    <scope>NUCLEOTIDE SEQUENCE [LARGE SCALE GENOMIC DNA]</scope>
    <source>
        <strain evidence="3">h7</strain>
    </source>
</reference>
<dbReference type="AlphaFoldDB" id="A0A0C2Y6H4"/>
<proteinExistence type="predicted"/>
<keyword evidence="3" id="KW-1185">Reference proteome</keyword>
<evidence type="ECO:0000313" key="3">
    <source>
        <dbReference type="Proteomes" id="UP000053424"/>
    </source>
</evidence>
<dbReference type="Proteomes" id="UP000053424">
    <property type="component" value="Unassembled WGS sequence"/>
</dbReference>
<dbReference type="HOGENOM" id="CLU_2979337_0_0_1"/>
<reference evidence="2 3" key="1">
    <citation type="submission" date="2014-04" db="EMBL/GenBank/DDBJ databases">
        <authorList>
            <consortium name="DOE Joint Genome Institute"/>
            <person name="Kuo A."/>
            <person name="Gay G."/>
            <person name="Dore J."/>
            <person name="Kohler A."/>
            <person name="Nagy L.G."/>
            <person name="Floudas D."/>
            <person name="Copeland A."/>
            <person name="Barry K.W."/>
            <person name="Cichocki N."/>
            <person name="Veneault-Fourrey C."/>
            <person name="LaButti K."/>
            <person name="Lindquist E.A."/>
            <person name="Lipzen A."/>
            <person name="Lundell T."/>
            <person name="Morin E."/>
            <person name="Murat C."/>
            <person name="Sun H."/>
            <person name="Tunlid A."/>
            <person name="Henrissat B."/>
            <person name="Grigoriev I.V."/>
            <person name="Hibbett D.S."/>
            <person name="Martin F."/>
            <person name="Nordberg H.P."/>
            <person name="Cantor M.N."/>
            <person name="Hua S.X."/>
        </authorList>
    </citation>
    <scope>NUCLEOTIDE SEQUENCE [LARGE SCALE GENOMIC DNA]</scope>
    <source>
        <strain evidence="3">h7</strain>
    </source>
</reference>
<evidence type="ECO:0000313" key="2">
    <source>
        <dbReference type="EMBL" id="KIM36622.1"/>
    </source>
</evidence>
<accession>A0A0C2Y6H4</accession>
<evidence type="ECO:0000256" key="1">
    <source>
        <dbReference type="SAM" id="MobiDB-lite"/>
    </source>
</evidence>
<sequence>MNQGNATDILWVNDRVSSFRPTSPVPSARSLDTTKSQSIRNPTSRVLQHLEGHMETSG</sequence>
<gene>
    <name evidence="2" type="ORF">M413DRAFT_448975</name>
</gene>
<feature type="region of interest" description="Disordered" evidence="1">
    <location>
        <begin position="18"/>
        <end position="43"/>
    </location>
</feature>
<organism evidence="2 3">
    <name type="scientific">Hebeloma cylindrosporum</name>
    <dbReference type="NCBI Taxonomy" id="76867"/>
    <lineage>
        <taxon>Eukaryota</taxon>
        <taxon>Fungi</taxon>
        <taxon>Dikarya</taxon>
        <taxon>Basidiomycota</taxon>
        <taxon>Agaricomycotina</taxon>
        <taxon>Agaricomycetes</taxon>
        <taxon>Agaricomycetidae</taxon>
        <taxon>Agaricales</taxon>
        <taxon>Agaricineae</taxon>
        <taxon>Hymenogastraceae</taxon>
        <taxon>Hebeloma</taxon>
    </lineage>
</organism>